<organism evidence="1 2">
    <name type="scientific">Sinobacterium caligoides</name>
    <dbReference type="NCBI Taxonomy" id="933926"/>
    <lineage>
        <taxon>Bacteria</taxon>
        <taxon>Pseudomonadati</taxon>
        <taxon>Pseudomonadota</taxon>
        <taxon>Gammaproteobacteria</taxon>
        <taxon>Cellvibrionales</taxon>
        <taxon>Spongiibacteraceae</taxon>
        <taxon>Sinobacterium</taxon>
    </lineage>
</organism>
<dbReference type="EMBL" id="RKHR01000004">
    <property type="protein sequence ID" value="ROS01172.1"/>
    <property type="molecule type" value="Genomic_DNA"/>
</dbReference>
<reference evidence="1 2" key="1">
    <citation type="submission" date="2018-11" db="EMBL/GenBank/DDBJ databases">
        <title>Genomic Encyclopedia of Type Strains, Phase IV (KMG-IV): sequencing the most valuable type-strain genomes for metagenomic binning, comparative biology and taxonomic classification.</title>
        <authorList>
            <person name="Goeker M."/>
        </authorList>
    </citation>
    <scope>NUCLEOTIDE SEQUENCE [LARGE SCALE GENOMIC DNA]</scope>
    <source>
        <strain evidence="1 2">DSM 100316</strain>
    </source>
</reference>
<comment type="caution">
    <text evidence="1">The sequence shown here is derived from an EMBL/GenBank/DDBJ whole genome shotgun (WGS) entry which is preliminary data.</text>
</comment>
<gene>
    <name evidence="1" type="ORF">EDC56_1600</name>
</gene>
<evidence type="ECO:0000313" key="1">
    <source>
        <dbReference type="EMBL" id="ROS01172.1"/>
    </source>
</evidence>
<dbReference type="AlphaFoldDB" id="A0A3N2DNB1"/>
<keyword evidence="2" id="KW-1185">Reference proteome</keyword>
<dbReference type="RefSeq" id="WP_148059352.1">
    <property type="nucleotide sequence ID" value="NZ_RKHR01000004.1"/>
</dbReference>
<name>A0A3N2DNB1_9GAMM</name>
<accession>A0A3N2DNB1</accession>
<proteinExistence type="predicted"/>
<evidence type="ECO:0000313" key="2">
    <source>
        <dbReference type="Proteomes" id="UP000275394"/>
    </source>
</evidence>
<dbReference type="Proteomes" id="UP000275394">
    <property type="component" value="Unassembled WGS sequence"/>
</dbReference>
<sequence>MNNNPLFMSTALSLPVFANEQLFLRKMQYFQRALLAGEELSRREHDDFWAGYDQLNDQQRAEVDHILAWAKQGLEFGERYHETLWQAALLNLDHNAKVDGKVEEISELTEELDRLVEGGDQLIEPSCREMYHYQAAIGKENVQRLLAAKDSSHMYTATGELIDLTKANIERMLAQLQQAYDQARRLLSPAWSV</sequence>
<protein>
    <submittedName>
        <fullName evidence="1">Uncharacterized protein</fullName>
    </submittedName>
</protein>